<reference evidence="1 2" key="1">
    <citation type="submission" date="2024-04" db="EMBL/GenBank/DDBJ databases">
        <authorList>
            <person name="Fracassetti M."/>
        </authorList>
    </citation>
    <scope>NUCLEOTIDE SEQUENCE [LARGE SCALE GENOMIC DNA]</scope>
</reference>
<name>A0AAV2DFD3_9ROSI</name>
<gene>
    <name evidence="1" type="ORF">LTRI10_LOCUS13864</name>
</gene>
<dbReference type="AlphaFoldDB" id="A0AAV2DFD3"/>
<protein>
    <submittedName>
        <fullName evidence="1">Uncharacterized protein</fullName>
    </submittedName>
</protein>
<proteinExistence type="predicted"/>
<evidence type="ECO:0000313" key="1">
    <source>
        <dbReference type="EMBL" id="CAL1371821.1"/>
    </source>
</evidence>
<sequence>MKLLTAGAPILDLVGSLSLSLDLGISKSSNSGTTFLPLRHSSFLSTFRSKKSSPAFQSLENSNPREYFEVYPD</sequence>
<evidence type="ECO:0000313" key="2">
    <source>
        <dbReference type="Proteomes" id="UP001497516"/>
    </source>
</evidence>
<organism evidence="1 2">
    <name type="scientific">Linum trigynum</name>
    <dbReference type="NCBI Taxonomy" id="586398"/>
    <lineage>
        <taxon>Eukaryota</taxon>
        <taxon>Viridiplantae</taxon>
        <taxon>Streptophyta</taxon>
        <taxon>Embryophyta</taxon>
        <taxon>Tracheophyta</taxon>
        <taxon>Spermatophyta</taxon>
        <taxon>Magnoliopsida</taxon>
        <taxon>eudicotyledons</taxon>
        <taxon>Gunneridae</taxon>
        <taxon>Pentapetalae</taxon>
        <taxon>rosids</taxon>
        <taxon>fabids</taxon>
        <taxon>Malpighiales</taxon>
        <taxon>Linaceae</taxon>
        <taxon>Linum</taxon>
    </lineage>
</organism>
<accession>A0AAV2DFD3</accession>
<dbReference type="EMBL" id="OZ034815">
    <property type="protein sequence ID" value="CAL1371821.1"/>
    <property type="molecule type" value="Genomic_DNA"/>
</dbReference>
<dbReference type="Proteomes" id="UP001497516">
    <property type="component" value="Chromosome 2"/>
</dbReference>
<keyword evidence="2" id="KW-1185">Reference proteome</keyword>